<protein>
    <recommendedName>
        <fullName evidence="3">2-C-methyl-D-erythritol 4-phosphate cytidylyltransferase</fullName>
        <ecNumber evidence="3">2.7.7.60</ecNumber>
    </recommendedName>
    <alternativeName>
        <fullName evidence="3">4-diphosphocytidyl-2C-methyl-D-erythritol synthase</fullName>
    </alternativeName>
    <alternativeName>
        <fullName evidence="3">MEP cytidylyltransferase</fullName>
        <shortName evidence="3">MCT</shortName>
    </alternativeName>
</protein>
<dbReference type="PANTHER" id="PTHR32125:SF4">
    <property type="entry name" value="2-C-METHYL-D-ERYTHRITOL 4-PHOSPHATE CYTIDYLYLTRANSFERASE, CHLOROPLASTIC"/>
    <property type="match status" value="1"/>
</dbReference>
<comment type="similarity">
    <text evidence="3">Belongs to the IspD/TarI cytidylyltransferase family. IspD subfamily.</text>
</comment>
<organism evidence="5 6">
    <name type="scientific">Bisgaardia hudsonensis</name>
    <dbReference type="NCBI Taxonomy" id="109472"/>
    <lineage>
        <taxon>Bacteria</taxon>
        <taxon>Pseudomonadati</taxon>
        <taxon>Pseudomonadota</taxon>
        <taxon>Gammaproteobacteria</taxon>
        <taxon>Pasteurellales</taxon>
        <taxon>Pasteurellaceae</taxon>
        <taxon>Bisgaardia</taxon>
    </lineage>
</organism>
<dbReference type="HAMAP" id="MF_00108">
    <property type="entry name" value="IspD"/>
    <property type="match status" value="1"/>
</dbReference>
<dbReference type="InterPro" id="IPR001228">
    <property type="entry name" value="IspD"/>
</dbReference>
<keyword evidence="2 3" id="KW-0548">Nucleotidyltransferase</keyword>
<proteinExistence type="inferred from homology"/>
<dbReference type="FunFam" id="3.90.550.10:FF:000003">
    <property type="entry name" value="2-C-methyl-D-erythritol 4-phosphate cytidylyltransferase"/>
    <property type="match status" value="1"/>
</dbReference>
<keyword evidence="1 3" id="KW-0808">Transferase</keyword>
<dbReference type="EMBL" id="SLXI01000001">
    <property type="protein sequence ID" value="TCP13930.1"/>
    <property type="molecule type" value="Genomic_DNA"/>
</dbReference>
<dbReference type="EC" id="2.7.7.60" evidence="3"/>
<dbReference type="Pfam" id="PF01128">
    <property type="entry name" value="IspD"/>
    <property type="match status" value="1"/>
</dbReference>
<dbReference type="NCBIfam" id="TIGR00453">
    <property type="entry name" value="ispD"/>
    <property type="match status" value="1"/>
</dbReference>
<name>A0A4V2SJ99_9PAST</name>
<comment type="function">
    <text evidence="3">Catalyzes the formation of 4-diphosphocytidyl-2-C-methyl-D-erythritol from CTP and 2-C-methyl-D-erythritol 4-phosphate (MEP).</text>
</comment>
<evidence type="ECO:0000256" key="1">
    <source>
        <dbReference type="ARBA" id="ARBA00022679"/>
    </source>
</evidence>
<dbReference type="PROSITE" id="PS50112">
    <property type="entry name" value="PAS"/>
    <property type="match status" value="1"/>
</dbReference>
<dbReference type="GO" id="GO:0019288">
    <property type="term" value="P:isopentenyl diphosphate biosynthetic process, methylerythritol 4-phosphate pathway"/>
    <property type="evidence" value="ECO:0007669"/>
    <property type="project" value="UniProtKB-UniRule"/>
</dbReference>
<dbReference type="Gene3D" id="3.90.550.10">
    <property type="entry name" value="Spore Coat Polysaccharide Biosynthesis Protein SpsA, Chain A"/>
    <property type="match status" value="1"/>
</dbReference>
<dbReference type="InterPro" id="IPR034683">
    <property type="entry name" value="IspD/TarI"/>
</dbReference>
<evidence type="ECO:0000256" key="3">
    <source>
        <dbReference type="HAMAP-Rule" id="MF_00108"/>
    </source>
</evidence>
<feature type="site" description="Positions MEP for the nucleophilic attack" evidence="3">
    <location>
        <position position="209"/>
    </location>
</feature>
<comment type="pathway">
    <text evidence="3">Isoprenoid biosynthesis; isopentenyl diphosphate biosynthesis via DXP pathway; isopentenyl diphosphate from 1-deoxy-D-xylulose 5-phosphate: step 2/6.</text>
</comment>
<dbReference type="UniPathway" id="UPA00056">
    <property type="reaction ID" value="UER00093"/>
</dbReference>
<dbReference type="OrthoDB" id="9806837at2"/>
<dbReference type="AlphaFoldDB" id="A0A4V2SJ99"/>
<dbReference type="RefSeq" id="WP_132021350.1">
    <property type="nucleotide sequence ID" value="NZ_CP016605.1"/>
</dbReference>
<dbReference type="SUPFAM" id="SSF53448">
    <property type="entry name" value="Nucleotide-diphospho-sugar transferases"/>
    <property type="match status" value="1"/>
</dbReference>
<evidence type="ECO:0000259" key="4">
    <source>
        <dbReference type="PROSITE" id="PS50112"/>
    </source>
</evidence>
<comment type="catalytic activity">
    <reaction evidence="3">
        <text>2-C-methyl-D-erythritol 4-phosphate + CTP + H(+) = 4-CDP-2-C-methyl-D-erythritol + diphosphate</text>
        <dbReference type="Rhea" id="RHEA:13429"/>
        <dbReference type="ChEBI" id="CHEBI:15378"/>
        <dbReference type="ChEBI" id="CHEBI:33019"/>
        <dbReference type="ChEBI" id="CHEBI:37563"/>
        <dbReference type="ChEBI" id="CHEBI:57823"/>
        <dbReference type="ChEBI" id="CHEBI:58262"/>
        <dbReference type="EC" id="2.7.7.60"/>
    </reaction>
</comment>
<sequence>MRKIIALVPAAGIGSRMQADKPKQYLKINGKTILEYTVDKLLKHNNINTVIVAIAENDPYIKTLDLFSNPNVTFVTGGNTRAKSVLNGLYYINKHFDDAWALVHDAARPCITHQDIDKLLAIKEKCGAILAKPAIDTIKRATRHNTIQNTENRSELWLAQTPQFFPADILKNTLENAIKNGDEITDEASAMELAGFQPHLVIGRNDNIKVTNPEDLALVSFYLNN</sequence>
<dbReference type="CDD" id="cd02516">
    <property type="entry name" value="CDP-ME_synthetase"/>
    <property type="match status" value="1"/>
</dbReference>
<dbReference type="PANTHER" id="PTHR32125">
    <property type="entry name" value="2-C-METHYL-D-ERYTHRITOL 4-PHOSPHATE CYTIDYLYLTRANSFERASE, CHLOROPLASTIC"/>
    <property type="match status" value="1"/>
</dbReference>
<feature type="site" description="Positions MEP for the nucleophilic attack" evidence="3">
    <location>
        <position position="153"/>
    </location>
</feature>
<dbReference type="InterPro" id="IPR050088">
    <property type="entry name" value="IspD/TarI_cytidylyltransf_bact"/>
</dbReference>
<dbReference type="Proteomes" id="UP000294841">
    <property type="component" value="Unassembled WGS sequence"/>
</dbReference>
<feature type="site" description="Transition state stabilizer" evidence="3">
    <location>
        <position position="23"/>
    </location>
</feature>
<keyword evidence="6" id="KW-1185">Reference proteome</keyword>
<dbReference type="GO" id="GO:0050518">
    <property type="term" value="F:2-C-methyl-D-erythritol 4-phosphate cytidylyltransferase activity"/>
    <property type="evidence" value="ECO:0007669"/>
    <property type="project" value="UniProtKB-UniRule"/>
</dbReference>
<dbReference type="InterPro" id="IPR000014">
    <property type="entry name" value="PAS"/>
</dbReference>
<gene>
    <name evidence="3" type="primary">ispD</name>
    <name evidence="5" type="ORF">EV697_10146</name>
</gene>
<comment type="caution">
    <text evidence="5">The sequence shown here is derived from an EMBL/GenBank/DDBJ whole genome shotgun (WGS) entry which is preliminary data.</text>
</comment>
<evidence type="ECO:0000256" key="2">
    <source>
        <dbReference type="ARBA" id="ARBA00022695"/>
    </source>
</evidence>
<reference evidence="5 6" key="1">
    <citation type="submission" date="2019-03" db="EMBL/GenBank/DDBJ databases">
        <title>Genomic Encyclopedia of Type Strains, Phase IV (KMG-IV): sequencing the most valuable type-strain genomes for metagenomic binning, comparative biology and taxonomic classification.</title>
        <authorList>
            <person name="Goeker M."/>
        </authorList>
    </citation>
    <scope>NUCLEOTIDE SEQUENCE [LARGE SCALE GENOMIC DNA]</scope>
    <source>
        <strain evidence="5 6">DSM 28231</strain>
    </source>
</reference>
<dbReference type="InterPro" id="IPR029044">
    <property type="entry name" value="Nucleotide-diphossugar_trans"/>
</dbReference>
<accession>A0A4V2SJ99</accession>
<evidence type="ECO:0000313" key="6">
    <source>
        <dbReference type="Proteomes" id="UP000294841"/>
    </source>
</evidence>
<feature type="site" description="Transition state stabilizer" evidence="3">
    <location>
        <position position="16"/>
    </location>
</feature>
<evidence type="ECO:0000313" key="5">
    <source>
        <dbReference type="EMBL" id="TCP13930.1"/>
    </source>
</evidence>
<keyword evidence="3" id="KW-0414">Isoprene biosynthesis</keyword>
<feature type="domain" description="PAS" evidence="4">
    <location>
        <begin position="187"/>
        <end position="225"/>
    </location>
</feature>